<dbReference type="Gene3D" id="1.10.10.470">
    <property type="entry name" value="Maltooligosyl trehalose synthase, domain 4"/>
    <property type="match status" value="1"/>
</dbReference>
<dbReference type="PANTHER" id="PTHR10357:SF216">
    <property type="entry name" value="MALTOOLIGOSYL TREHALOSE SYNTHASE-RELATED"/>
    <property type="match status" value="1"/>
</dbReference>
<keyword evidence="3" id="KW-1185">Reference proteome</keyword>
<protein>
    <submittedName>
        <fullName evidence="2">(1-&gt;4)-alpha-D-glucan 1-alpha-D-glucosylmutase</fullName>
    </submittedName>
</protein>
<dbReference type="Gene3D" id="3.20.20.80">
    <property type="entry name" value="Glycosidases"/>
    <property type="match status" value="1"/>
</dbReference>
<evidence type="ECO:0000313" key="3">
    <source>
        <dbReference type="Proteomes" id="UP000248916"/>
    </source>
</evidence>
<gene>
    <name evidence="2" type="ORF">LX81_03475</name>
</gene>
<organism evidence="2 3">
    <name type="scientific">Palleronia aestuarii</name>
    <dbReference type="NCBI Taxonomy" id="568105"/>
    <lineage>
        <taxon>Bacteria</taxon>
        <taxon>Pseudomonadati</taxon>
        <taxon>Pseudomonadota</taxon>
        <taxon>Alphaproteobacteria</taxon>
        <taxon>Rhodobacterales</taxon>
        <taxon>Roseobacteraceae</taxon>
        <taxon>Palleronia</taxon>
    </lineage>
</organism>
<dbReference type="OrthoDB" id="9761577at2"/>
<dbReference type="Gene3D" id="1.10.150.200">
    <property type="entry name" value="Maltooligosyl trehalose synthase, domain 3"/>
    <property type="match status" value="1"/>
</dbReference>
<dbReference type="NCBIfam" id="TIGR02401">
    <property type="entry name" value="trehalose_TreY"/>
    <property type="match status" value="1"/>
</dbReference>
<dbReference type="Gene3D" id="3.30.1590.10">
    <property type="entry name" value="Maltooligosyl trehalose synthase, domain 2"/>
    <property type="match status" value="1"/>
</dbReference>
<accession>A0A2W7N7S5</accession>
<evidence type="ECO:0000313" key="2">
    <source>
        <dbReference type="EMBL" id="PZX12924.1"/>
    </source>
</evidence>
<reference evidence="2 3" key="1">
    <citation type="submission" date="2018-06" db="EMBL/GenBank/DDBJ databases">
        <title>Genomic Encyclopedia of Archaeal and Bacterial Type Strains, Phase II (KMG-II): from individual species to whole genera.</title>
        <authorList>
            <person name="Goeker M."/>
        </authorList>
    </citation>
    <scope>NUCLEOTIDE SEQUENCE [LARGE SCALE GENOMIC DNA]</scope>
    <source>
        <strain evidence="2 3">DSM 22009</strain>
    </source>
</reference>
<dbReference type="GO" id="GO:0030980">
    <property type="term" value="P:alpha-glucan catabolic process"/>
    <property type="evidence" value="ECO:0007669"/>
    <property type="project" value="TreeGrafter"/>
</dbReference>
<dbReference type="Pfam" id="PF00128">
    <property type="entry name" value="Alpha-amylase"/>
    <property type="match status" value="1"/>
</dbReference>
<dbReference type="GO" id="GO:0047470">
    <property type="term" value="F:(1,4)-alpha-D-glucan 1-alpha-D-glucosylmutase activity"/>
    <property type="evidence" value="ECO:0007669"/>
    <property type="project" value="TreeGrafter"/>
</dbReference>
<sequence length="722" mass="79967">MKPFVATYRLQLRGDVDFDAAASYLPLLGAYGISHLYLSPIFTAATGSTHGYDITDPSEIDPVLGGEEGFTRLSRRAGEAGIGLVIDMVPNHTAFSVENPWLRDVLRHGPASRYAKHFDIDWAAGPLIIPTLGETFEDMVAAGEIRVEDDAMIAHDKAYPLRPDGPETDDLETLHAAQHWRLVHWHHGRDSVTHRRFFNVTDLIGMRVEDPDVFDDMDALPIRLSKDGLVDGLRLDHIDGLADPTEYLERLRKRLPDTPIWVEKILTGDETLPDWPVEGTTGYEAGRRIAMLLTDPEGHARLVEQWQEVAGIDSDFEGALEWAKGEVMTDELAAELHQLIALAGEVVPDAGAETRREAVMALLRAFPRYRTYITDDHVSGADAALMRKVADHAAEWVRVRDTVDALTDAIVTPGEAPTFTVRFQQVTGALLAKAHEDTAGFRWNAYLAANEVGADPAEVSTDAAGFTAWCADRTPLALTLTSSHDTKRSEDARMRLVAISRCPDAFAALWKAAPPSDAVTPNRRWYLLQSALAIWDPEDSDLEQRLRDHTMKAMREAKTTSNWTQPDEDAEEAAGDWVAGLVAGWRKAEPEALRELVEVGARLSLVQLALKVMMPGVPDFYQGCLGRDLSLTDPDNRRPVDPDTQRALLDRTDLHGDKARLSRDLIALRREDPAFFEHAAFAVEGTRDMLRLTRTGDRRTIAVEADLGDADGTKRVRIVEGG</sequence>
<dbReference type="InterPro" id="IPR006047">
    <property type="entry name" value="GH13_cat_dom"/>
</dbReference>
<dbReference type="GO" id="GO:0005992">
    <property type="term" value="P:trehalose biosynthetic process"/>
    <property type="evidence" value="ECO:0007669"/>
    <property type="project" value="TreeGrafter"/>
</dbReference>
<dbReference type="InterPro" id="IPR012767">
    <property type="entry name" value="Trehalose_TreY"/>
</dbReference>
<dbReference type="RefSeq" id="WP_111538521.1">
    <property type="nucleotide sequence ID" value="NZ_QKZL01000021.1"/>
</dbReference>
<dbReference type="Proteomes" id="UP000248916">
    <property type="component" value="Unassembled WGS sequence"/>
</dbReference>
<dbReference type="SUPFAM" id="SSF51445">
    <property type="entry name" value="(Trans)glycosidases"/>
    <property type="match status" value="1"/>
</dbReference>
<dbReference type="InterPro" id="IPR013797">
    <property type="entry name" value="Maltooligo_trehalose_synth_4"/>
</dbReference>
<dbReference type="CDD" id="cd11336">
    <property type="entry name" value="AmyAc_MTSase"/>
    <property type="match status" value="1"/>
</dbReference>
<comment type="caution">
    <text evidence="2">The sequence shown here is derived from an EMBL/GenBank/DDBJ whole genome shotgun (WGS) entry which is preliminary data.</text>
</comment>
<name>A0A2W7N7S5_9RHOB</name>
<evidence type="ECO:0000259" key="1">
    <source>
        <dbReference type="SMART" id="SM00642"/>
    </source>
</evidence>
<dbReference type="AlphaFoldDB" id="A0A2W7N7S5"/>
<proteinExistence type="predicted"/>
<dbReference type="PANTHER" id="PTHR10357">
    <property type="entry name" value="ALPHA-AMYLASE FAMILY MEMBER"/>
    <property type="match status" value="1"/>
</dbReference>
<dbReference type="EMBL" id="QKZL01000021">
    <property type="protein sequence ID" value="PZX12924.1"/>
    <property type="molecule type" value="Genomic_DNA"/>
</dbReference>
<feature type="domain" description="Glycosyl hydrolase family 13 catalytic" evidence="1">
    <location>
        <begin position="4"/>
        <end position="407"/>
    </location>
</feature>
<dbReference type="InterPro" id="IPR017853">
    <property type="entry name" value="GH"/>
</dbReference>
<dbReference type="SMART" id="SM00642">
    <property type="entry name" value="Aamy"/>
    <property type="match status" value="1"/>
</dbReference>